<dbReference type="AlphaFoldDB" id="A0A1R1I1X8"/>
<organism evidence="4 5">
    <name type="scientific">Azonexus hydrophilus</name>
    <dbReference type="NCBI Taxonomy" id="418702"/>
    <lineage>
        <taxon>Bacteria</taxon>
        <taxon>Pseudomonadati</taxon>
        <taxon>Pseudomonadota</taxon>
        <taxon>Betaproteobacteria</taxon>
        <taxon>Rhodocyclales</taxon>
        <taxon>Azonexaceae</taxon>
        <taxon>Azonexus</taxon>
    </lineage>
</organism>
<dbReference type="RefSeq" id="WP_076096675.1">
    <property type="nucleotide sequence ID" value="NZ_MTHD01000005.1"/>
</dbReference>
<dbReference type="Pfam" id="PF03781">
    <property type="entry name" value="FGE-sulfatase"/>
    <property type="match status" value="1"/>
</dbReference>
<dbReference type="SUPFAM" id="SSF56436">
    <property type="entry name" value="C-type lectin-like"/>
    <property type="match status" value="1"/>
</dbReference>
<feature type="chain" id="PRO_5011983186" description="Sulfatase-modifying factor enzyme-like domain-containing protein" evidence="2">
    <location>
        <begin position="28"/>
        <end position="345"/>
    </location>
</feature>
<proteinExistence type="predicted"/>
<comment type="caution">
    <text evidence="4">The sequence shown here is derived from an EMBL/GenBank/DDBJ whole genome shotgun (WGS) entry which is preliminary data.</text>
</comment>
<dbReference type="PROSITE" id="PS51257">
    <property type="entry name" value="PROKAR_LIPOPROTEIN"/>
    <property type="match status" value="1"/>
</dbReference>
<accession>A0A1R1I1X8</accession>
<dbReference type="InterPro" id="IPR016187">
    <property type="entry name" value="CTDL_fold"/>
</dbReference>
<name>A0A1R1I1X8_9RHOO</name>
<dbReference type="PANTHER" id="PTHR23150">
    <property type="entry name" value="SULFATASE MODIFYING FACTOR 1, 2"/>
    <property type="match status" value="1"/>
</dbReference>
<dbReference type="InterPro" id="IPR051043">
    <property type="entry name" value="Sulfatase_Mod_Factor_Kinase"/>
</dbReference>
<evidence type="ECO:0000313" key="5">
    <source>
        <dbReference type="Proteomes" id="UP000187526"/>
    </source>
</evidence>
<feature type="signal peptide" evidence="2">
    <location>
        <begin position="1"/>
        <end position="27"/>
    </location>
</feature>
<gene>
    <name evidence="4" type="ORF">BJN45_15125</name>
</gene>
<dbReference type="InterPro" id="IPR042095">
    <property type="entry name" value="SUMF_sf"/>
</dbReference>
<keyword evidence="5" id="KW-1185">Reference proteome</keyword>
<keyword evidence="2" id="KW-0732">Signal</keyword>
<feature type="region of interest" description="Disordered" evidence="1">
    <location>
        <begin position="76"/>
        <end position="108"/>
    </location>
</feature>
<reference evidence="4 5" key="1">
    <citation type="submission" date="2016-10" db="EMBL/GenBank/DDBJ databases">
        <title>Alkaliphiles isolated from bioreactors.</title>
        <authorList>
            <person name="Salah Z."/>
            <person name="Rout S.P."/>
            <person name="Humphreys P.N."/>
        </authorList>
    </citation>
    <scope>NUCLEOTIDE SEQUENCE [LARGE SCALE GENOMIC DNA]</scope>
    <source>
        <strain evidence="4 5">ZS02</strain>
    </source>
</reference>
<dbReference type="GO" id="GO:0120147">
    <property type="term" value="F:formylglycine-generating oxidase activity"/>
    <property type="evidence" value="ECO:0007669"/>
    <property type="project" value="TreeGrafter"/>
</dbReference>
<dbReference type="OrthoDB" id="9768004at2"/>
<feature type="compositionally biased region" description="Basic and acidic residues" evidence="1">
    <location>
        <begin position="76"/>
        <end position="107"/>
    </location>
</feature>
<protein>
    <recommendedName>
        <fullName evidence="3">Sulfatase-modifying factor enzyme-like domain-containing protein</fullName>
    </recommendedName>
</protein>
<evidence type="ECO:0000256" key="1">
    <source>
        <dbReference type="SAM" id="MobiDB-lite"/>
    </source>
</evidence>
<dbReference type="PANTHER" id="PTHR23150:SF19">
    <property type="entry name" value="FORMYLGLYCINE-GENERATING ENZYME"/>
    <property type="match status" value="1"/>
</dbReference>
<evidence type="ECO:0000256" key="2">
    <source>
        <dbReference type="SAM" id="SignalP"/>
    </source>
</evidence>
<evidence type="ECO:0000313" key="4">
    <source>
        <dbReference type="EMBL" id="OMG52604.1"/>
    </source>
</evidence>
<sequence>MQQPKLNALLKPWIVTSVFLMIGGCNAEAERQTLADAPKTQARVKSLIDKTLKQLVTIKGGSFWLGDYGQLMPSDGEGKFDKFPHPGPDLRPEDEHLPLTPETDNKPPRWVSIDGFQMQAYKVTYEDFDVYVAANALSPHPPEGDESYHRIWAKARTSGNIPAGVKWQQAKDYCRWLGKISGLPFDLPTEAQWEYAASNGQNNAHHYYPTPTGKLEENRTHPSFKKKKELIGLRGALYPVGLFAPSQAGLYDLVGNGFDWVNDWYAPDAYANGDSHNPRGPAAGTEKVLRGKSPGDGWSFGFPHLDRYHKNPASYKIGDDDPPFPFIWESFRCVVNQDQLPSSGN</sequence>
<dbReference type="Proteomes" id="UP000187526">
    <property type="component" value="Unassembled WGS sequence"/>
</dbReference>
<dbReference type="EMBL" id="MTHD01000005">
    <property type="protein sequence ID" value="OMG52604.1"/>
    <property type="molecule type" value="Genomic_DNA"/>
</dbReference>
<evidence type="ECO:0000259" key="3">
    <source>
        <dbReference type="Pfam" id="PF03781"/>
    </source>
</evidence>
<dbReference type="InterPro" id="IPR005532">
    <property type="entry name" value="SUMF_dom"/>
</dbReference>
<dbReference type="STRING" id="418702.BJN45_15125"/>
<dbReference type="Gene3D" id="3.90.1580.10">
    <property type="entry name" value="paralog of FGE (formylglycine-generating enzyme)"/>
    <property type="match status" value="1"/>
</dbReference>
<feature type="domain" description="Sulfatase-modifying factor enzyme-like" evidence="3">
    <location>
        <begin position="100"/>
        <end position="293"/>
    </location>
</feature>